<comment type="caution">
    <text evidence="1">The sequence shown here is derived from an EMBL/GenBank/DDBJ whole genome shotgun (WGS) entry which is preliminary data.</text>
</comment>
<dbReference type="Proteomes" id="UP000239561">
    <property type="component" value="Unassembled WGS sequence"/>
</dbReference>
<gene>
    <name evidence="1" type="ORF">XcuCFBP2542_05820</name>
</gene>
<reference evidence="1 2" key="1">
    <citation type="submission" date="2016-08" db="EMBL/GenBank/DDBJ databases">
        <authorList>
            <person name="Seilhamer J.J."/>
        </authorList>
    </citation>
    <scope>NUCLEOTIDE SEQUENCE [LARGE SCALE GENOMIC DNA]</scope>
    <source>
        <strain evidence="1 2">CFBP2542</strain>
    </source>
</reference>
<dbReference type="AlphaFoldDB" id="A0A2S7DUI0"/>
<proteinExistence type="predicted"/>
<sequence>MVRGARPATPGGLASVQMLDFAGFDDGARMAAHVAPSTLAQCAVAGHWMDRPVAPDDVHQGPARASWLGVSETDAGTARQCR</sequence>
<evidence type="ECO:0000313" key="1">
    <source>
        <dbReference type="EMBL" id="PPU77498.1"/>
    </source>
</evidence>
<protein>
    <submittedName>
        <fullName evidence="1">Uncharacterized protein</fullName>
    </submittedName>
</protein>
<evidence type="ECO:0000313" key="2">
    <source>
        <dbReference type="Proteomes" id="UP000239561"/>
    </source>
</evidence>
<organism evidence="1 2">
    <name type="scientific">Xanthomonas cucurbitae</name>
    <dbReference type="NCBI Taxonomy" id="56453"/>
    <lineage>
        <taxon>Bacteria</taxon>
        <taxon>Pseudomonadati</taxon>
        <taxon>Pseudomonadota</taxon>
        <taxon>Gammaproteobacteria</taxon>
        <taxon>Lysobacterales</taxon>
        <taxon>Lysobacteraceae</taxon>
        <taxon>Xanthomonas</taxon>
    </lineage>
</organism>
<dbReference type="EMBL" id="MDED01000007">
    <property type="protein sequence ID" value="PPU77498.1"/>
    <property type="molecule type" value="Genomic_DNA"/>
</dbReference>
<name>A0A2S7DUI0_9XANT</name>
<accession>A0A2S7DUI0</accession>